<accession>A0A654DDZ1</accession>
<evidence type="ECO:0000256" key="1">
    <source>
        <dbReference type="ARBA" id="ARBA00006739"/>
    </source>
</evidence>
<keyword evidence="3" id="KW-0808">Transferase</keyword>
<evidence type="ECO:0000313" key="6">
    <source>
        <dbReference type="EMBL" id="SPZ85591.1"/>
    </source>
</evidence>
<dbReference type="EMBL" id="CABWMV010000025">
    <property type="protein sequence ID" value="VXD04175.1"/>
    <property type="molecule type" value="Genomic_DNA"/>
</dbReference>
<keyword evidence="2" id="KW-0328">Glycosyltransferase</keyword>
<dbReference type="Gene3D" id="3.90.550.10">
    <property type="entry name" value="Spore Coat Polysaccharide Biosynthesis Protein SpsA, Chain A"/>
    <property type="match status" value="1"/>
</dbReference>
<name>A0A2X2IZL1_SPHMU</name>
<dbReference type="InterPro" id="IPR027791">
    <property type="entry name" value="Galactosyl_T_C"/>
</dbReference>
<dbReference type="GeneID" id="97181088"/>
<dbReference type="PANTHER" id="PTHR43179">
    <property type="entry name" value="RHAMNOSYLTRANSFERASE WBBL"/>
    <property type="match status" value="1"/>
</dbReference>
<dbReference type="SUPFAM" id="SSF53448">
    <property type="entry name" value="Nucleotide-diphospho-sugar transferases"/>
    <property type="match status" value="1"/>
</dbReference>
<evidence type="ECO:0000256" key="3">
    <source>
        <dbReference type="ARBA" id="ARBA00022679"/>
    </source>
</evidence>
<dbReference type="InterPro" id="IPR029044">
    <property type="entry name" value="Nucleotide-diphossugar_trans"/>
</dbReference>
<evidence type="ECO:0000259" key="4">
    <source>
        <dbReference type="Pfam" id="PF00535"/>
    </source>
</evidence>
<evidence type="ECO:0000259" key="5">
    <source>
        <dbReference type="Pfam" id="PF02709"/>
    </source>
</evidence>
<proteinExistence type="inferred from homology"/>
<accession>A0A2X2IZL1</accession>
<dbReference type="Pfam" id="PF02709">
    <property type="entry name" value="Glyco_transf_7C"/>
    <property type="match status" value="1"/>
</dbReference>
<dbReference type="Pfam" id="PF00535">
    <property type="entry name" value="Glycos_transf_2"/>
    <property type="match status" value="1"/>
</dbReference>
<evidence type="ECO:0000313" key="9">
    <source>
        <dbReference type="Proteomes" id="UP000432350"/>
    </source>
</evidence>
<dbReference type="PANTHER" id="PTHR43179:SF12">
    <property type="entry name" value="GALACTOFURANOSYLTRANSFERASE GLFT2"/>
    <property type="match status" value="1"/>
</dbReference>
<dbReference type="Proteomes" id="UP000432350">
    <property type="component" value="Unassembled WGS sequence"/>
</dbReference>
<feature type="domain" description="Glycosyltransferase 2-like" evidence="4">
    <location>
        <begin position="8"/>
        <end position="139"/>
    </location>
</feature>
<evidence type="ECO:0000313" key="7">
    <source>
        <dbReference type="EMBL" id="VXD04175.1"/>
    </source>
</evidence>
<dbReference type="Proteomes" id="UP000251241">
    <property type="component" value="Unassembled WGS sequence"/>
</dbReference>
<comment type="similarity">
    <text evidence="1">Belongs to the glycosyltransferase 2 family.</text>
</comment>
<evidence type="ECO:0000256" key="2">
    <source>
        <dbReference type="ARBA" id="ARBA00022676"/>
    </source>
</evidence>
<dbReference type="GO" id="GO:0016757">
    <property type="term" value="F:glycosyltransferase activity"/>
    <property type="evidence" value="ECO:0007669"/>
    <property type="project" value="UniProtKB-KW"/>
</dbReference>
<organism evidence="6 8">
    <name type="scientific">Sphingobacterium multivorum</name>
    <dbReference type="NCBI Taxonomy" id="28454"/>
    <lineage>
        <taxon>Bacteria</taxon>
        <taxon>Pseudomonadati</taxon>
        <taxon>Bacteroidota</taxon>
        <taxon>Sphingobacteriia</taxon>
        <taxon>Sphingobacteriales</taxon>
        <taxon>Sphingobacteriaceae</taxon>
        <taxon>Sphingobacterium</taxon>
    </lineage>
</organism>
<protein>
    <submittedName>
        <fullName evidence="6">Uncharacterized protein</fullName>
    </submittedName>
</protein>
<sequence length="276" mass="31683">MYSTASISVLTIVHKRHDALINLMNGLAKNSILPTELIIVYINERAYPLKDEYPFKIKSLEIDTTGELNLAKARNTAIKSSSSLFNIFLDVDCIPADDLIEQYLPYSTKNILISGRVRYLKKGFADKLGWMSQLMQNSRPDPVRKDVDQFSYELFWSLNFACTKETFHKIGGFDQNYIGYGAEDTDFGFSARNNGVAHITIDALAYHQYHPSYNPPLNHFKPIVINANQFFLKWRVWPMMGWLTKFNECGYISFKNNKITIVREPSKQEIAASLIE</sequence>
<evidence type="ECO:0000313" key="8">
    <source>
        <dbReference type="Proteomes" id="UP000251241"/>
    </source>
</evidence>
<dbReference type="InterPro" id="IPR001173">
    <property type="entry name" value="Glyco_trans_2-like"/>
</dbReference>
<reference evidence="6 8" key="1">
    <citation type="submission" date="2018-06" db="EMBL/GenBank/DDBJ databases">
        <authorList>
            <consortium name="Pathogen Informatics"/>
            <person name="Doyle S."/>
        </authorList>
    </citation>
    <scope>NUCLEOTIDE SEQUENCE [LARGE SCALE GENOMIC DNA]</scope>
    <source>
        <strain evidence="6 8">NCTC11343</strain>
    </source>
</reference>
<dbReference type="EMBL" id="UAUU01000008">
    <property type="protein sequence ID" value="SPZ85591.1"/>
    <property type="molecule type" value="Genomic_DNA"/>
</dbReference>
<dbReference type="RefSeq" id="WP_070566436.1">
    <property type="nucleotide sequence ID" value="NZ_CP068086.1"/>
</dbReference>
<gene>
    <name evidence="6" type="ORF">NCTC11343_02153</name>
    <name evidence="7" type="ORF">SPHINGO8BC_60162</name>
</gene>
<reference evidence="7 9" key="2">
    <citation type="submission" date="2019-10" db="EMBL/GenBank/DDBJ databases">
        <authorList>
            <person name="Karimi E."/>
        </authorList>
    </citation>
    <scope>NUCLEOTIDE SEQUENCE [LARGE SCALE GENOMIC DNA]</scope>
    <source>
        <strain evidence="7">Sphingobacterium sp. 8BC</strain>
    </source>
</reference>
<feature type="domain" description="Galactosyltransferase C-terminal" evidence="5">
    <location>
        <begin position="150"/>
        <end position="195"/>
    </location>
</feature>
<dbReference type="AlphaFoldDB" id="A0A2X2IZL1"/>